<evidence type="ECO:0000313" key="2">
    <source>
        <dbReference type="Proteomes" id="UP000238949"/>
    </source>
</evidence>
<dbReference type="EMBL" id="PVNP01000080">
    <property type="protein sequence ID" value="PRO73940.1"/>
    <property type="molecule type" value="Genomic_DNA"/>
</dbReference>
<comment type="caution">
    <text evidence="1">The sequence shown here is derived from an EMBL/GenBank/DDBJ whole genome shotgun (WGS) entry which is preliminary data.</text>
</comment>
<dbReference type="AlphaFoldDB" id="A0A2S9VBW7"/>
<organism evidence="1 2">
    <name type="scientific">Alteromonas alba</name>
    <dbReference type="NCBI Taxonomy" id="2079529"/>
    <lineage>
        <taxon>Bacteria</taxon>
        <taxon>Pseudomonadati</taxon>
        <taxon>Pseudomonadota</taxon>
        <taxon>Gammaproteobacteria</taxon>
        <taxon>Alteromonadales</taxon>
        <taxon>Alteromonadaceae</taxon>
        <taxon>Alteromonas/Salinimonas group</taxon>
        <taxon>Alteromonas</taxon>
    </lineage>
</organism>
<reference evidence="2" key="1">
    <citation type="journal article" date="2020" name="Int. J. Syst. Evol. Microbiol.">
        <title>Alteromonas alba sp. nov., a marine bacterium isolated from the seawater of the West Pacific Ocean.</title>
        <authorList>
            <person name="Sun C."/>
            <person name="Wu Y.-H."/>
            <person name="Xamxidin M."/>
            <person name="Cheng H."/>
            <person name="Xu X.-W."/>
        </authorList>
    </citation>
    <scope>NUCLEOTIDE SEQUENCE [LARGE SCALE GENOMIC DNA]</scope>
    <source>
        <strain evidence="2">190</strain>
    </source>
</reference>
<accession>A0A2S9VBW7</accession>
<dbReference type="Proteomes" id="UP000238949">
    <property type="component" value="Unassembled WGS sequence"/>
</dbReference>
<evidence type="ECO:0000313" key="1">
    <source>
        <dbReference type="EMBL" id="PRO73940.1"/>
    </source>
</evidence>
<keyword evidence="2" id="KW-1185">Reference proteome</keyword>
<dbReference type="RefSeq" id="WP_105934298.1">
    <property type="nucleotide sequence ID" value="NZ_PVNP01000080.1"/>
</dbReference>
<name>A0A2S9VBW7_9ALTE</name>
<protein>
    <submittedName>
        <fullName evidence="1">Uncharacterized protein</fullName>
    </submittedName>
</protein>
<sequence length="59" mass="6383">MYELNLTKQEAVSGGNPLLVYVVNLVVGGIVYDGLKAAYEELSNTEYGETTGGNMQRGR</sequence>
<gene>
    <name evidence="1" type="ORF">C6Y40_08960</name>
</gene>
<proteinExistence type="predicted"/>